<proteinExistence type="predicted"/>
<sequence>MGNYVLLHSRKDIRQVPLLDAHPSLSLSYSMLESDAITQERQFGGGPSPYALRQKIKYTPNAPEEARIAGQRRFATQQQPLVQPDFGSASASSTTAVNIDNDTHHALSSGHMLDHAPPPPRLLFFLRYDMWTLTSLGRWV</sequence>
<name>A0A9P3PM78_LYOSH</name>
<organism evidence="1 2">
    <name type="scientific">Lyophyllum shimeji</name>
    <name type="common">Hon-shimeji</name>
    <name type="synonym">Tricholoma shimeji</name>
    <dbReference type="NCBI Taxonomy" id="47721"/>
    <lineage>
        <taxon>Eukaryota</taxon>
        <taxon>Fungi</taxon>
        <taxon>Dikarya</taxon>
        <taxon>Basidiomycota</taxon>
        <taxon>Agaricomycotina</taxon>
        <taxon>Agaricomycetes</taxon>
        <taxon>Agaricomycetidae</taxon>
        <taxon>Agaricales</taxon>
        <taxon>Tricholomatineae</taxon>
        <taxon>Lyophyllaceae</taxon>
        <taxon>Lyophyllum</taxon>
    </lineage>
</organism>
<reference evidence="1" key="1">
    <citation type="submission" date="2022-07" db="EMBL/GenBank/DDBJ databases">
        <title>The genome of Lyophyllum shimeji provides insight into the initial evolution of ectomycorrhizal fungal genome.</title>
        <authorList>
            <person name="Kobayashi Y."/>
            <person name="Shibata T."/>
            <person name="Hirakawa H."/>
            <person name="Shigenobu S."/>
            <person name="Nishiyama T."/>
            <person name="Yamada A."/>
            <person name="Hasebe M."/>
            <person name="Kawaguchi M."/>
        </authorList>
    </citation>
    <scope>NUCLEOTIDE SEQUENCE</scope>
    <source>
        <strain evidence="1">AT787</strain>
    </source>
</reference>
<protein>
    <submittedName>
        <fullName evidence="1">Uncharacterized protein</fullName>
    </submittedName>
</protein>
<evidence type="ECO:0000313" key="2">
    <source>
        <dbReference type="Proteomes" id="UP001063166"/>
    </source>
</evidence>
<dbReference type="EMBL" id="BRPK01000004">
    <property type="protein sequence ID" value="GLB38044.1"/>
    <property type="molecule type" value="Genomic_DNA"/>
</dbReference>
<comment type="caution">
    <text evidence="1">The sequence shown here is derived from an EMBL/GenBank/DDBJ whole genome shotgun (WGS) entry which is preliminary data.</text>
</comment>
<dbReference type="Proteomes" id="UP001063166">
    <property type="component" value="Unassembled WGS sequence"/>
</dbReference>
<evidence type="ECO:0000313" key="1">
    <source>
        <dbReference type="EMBL" id="GLB38044.1"/>
    </source>
</evidence>
<dbReference type="AlphaFoldDB" id="A0A9P3PM78"/>
<accession>A0A9P3PM78</accession>
<keyword evidence="2" id="KW-1185">Reference proteome</keyword>
<gene>
    <name evidence="1" type="ORF">LshimejAT787_0410950</name>
</gene>